<gene>
    <name evidence="6" type="primary">vapC</name>
    <name evidence="8" type="ORF">IPI13_14250</name>
    <name evidence="9" type="ORF">IPP00_03180</name>
</gene>
<dbReference type="InterPro" id="IPR002716">
    <property type="entry name" value="PIN_dom"/>
</dbReference>
<dbReference type="GO" id="GO:0090729">
    <property type="term" value="F:toxin activity"/>
    <property type="evidence" value="ECO:0007669"/>
    <property type="project" value="UniProtKB-KW"/>
</dbReference>
<dbReference type="EMBL" id="JADJIB010000005">
    <property type="protein sequence ID" value="MBK7274270.1"/>
    <property type="molecule type" value="Genomic_DNA"/>
</dbReference>
<organism evidence="8 10">
    <name type="scientific">Candidatus Phosphoribacter hodrii</name>
    <dbReference type="NCBI Taxonomy" id="2953743"/>
    <lineage>
        <taxon>Bacteria</taxon>
        <taxon>Bacillati</taxon>
        <taxon>Actinomycetota</taxon>
        <taxon>Actinomycetes</taxon>
        <taxon>Micrococcales</taxon>
        <taxon>Dermatophilaceae</taxon>
        <taxon>Candidatus Phosphoribacter</taxon>
    </lineage>
</organism>
<comment type="function">
    <text evidence="6">Toxic component of a toxin-antitoxin (TA) system. An RNase.</text>
</comment>
<evidence type="ECO:0000313" key="9">
    <source>
        <dbReference type="EMBL" id="MBL0003023.1"/>
    </source>
</evidence>
<dbReference type="EMBL" id="JADKGK010000007">
    <property type="protein sequence ID" value="MBL0003023.1"/>
    <property type="molecule type" value="Genomic_DNA"/>
</dbReference>
<dbReference type="InterPro" id="IPR029060">
    <property type="entry name" value="PIN-like_dom_sf"/>
</dbReference>
<accession>A0A935M4K4</accession>
<proteinExistence type="inferred from homology"/>
<keyword evidence="5 6" id="KW-0460">Magnesium</keyword>
<dbReference type="Pfam" id="PF01850">
    <property type="entry name" value="PIN"/>
    <property type="match status" value="1"/>
</dbReference>
<dbReference type="GO" id="GO:0000287">
    <property type="term" value="F:magnesium ion binding"/>
    <property type="evidence" value="ECO:0007669"/>
    <property type="project" value="UniProtKB-UniRule"/>
</dbReference>
<dbReference type="SUPFAM" id="SSF88723">
    <property type="entry name" value="PIN domain-like"/>
    <property type="match status" value="1"/>
</dbReference>
<dbReference type="PANTHER" id="PTHR35901">
    <property type="entry name" value="RIBONUCLEASE VAPC3"/>
    <property type="match status" value="1"/>
</dbReference>
<evidence type="ECO:0000256" key="6">
    <source>
        <dbReference type="HAMAP-Rule" id="MF_00265"/>
    </source>
</evidence>
<sequence length="135" mass="15331">MVVVDASIVVRLLQNRRGDAALRERFSRERRLHAPALIDAEVTSALRGLLMTSKVAIRITRERAGEMLDDYADLPIERHLLQPLQRRVLELRDNFTAYDAFYVALAEALDLPLLTDDGKFARSTSQPSLIETWPS</sequence>
<feature type="domain" description="PIN" evidence="7">
    <location>
        <begin position="2"/>
        <end position="122"/>
    </location>
</feature>
<dbReference type="Proteomes" id="UP000886632">
    <property type="component" value="Unassembled WGS sequence"/>
</dbReference>
<dbReference type="InterPro" id="IPR022907">
    <property type="entry name" value="VapC_family"/>
</dbReference>
<reference evidence="8 10" key="1">
    <citation type="submission" date="2020-10" db="EMBL/GenBank/DDBJ databases">
        <title>Connecting structure to function with the recovery of over 1000 high-quality activated sludge metagenome-assembled genomes encoding full-length rRNA genes using long-read sequencing.</title>
        <authorList>
            <person name="Singleton C.M."/>
            <person name="Petriglieri F."/>
            <person name="Kristensen J.M."/>
            <person name="Kirkegaard R.H."/>
            <person name="Michaelsen T.Y."/>
            <person name="Andersen M.H."/>
            <person name="Karst S.M."/>
            <person name="Dueholm M.S."/>
            <person name="Nielsen P.H."/>
            <person name="Albertsen M."/>
        </authorList>
    </citation>
    <scope>NUCLEOTIDE SEQUENCE [LARGE SCALE GENOMIC DNA]</scope>
    <source>
        <strain evidence="8">Ega_18-Q3-R5-49_MAXAC.001</strain>
        <strain evidence="9">Ribe_18-Q3-R11-54_MAXAC.001</strain>
    </source>
</reference>
<protein>
    <recommendedName>
        <fullName evidence="6">Ribonuclease VapC</fullName>
        <shortName evidence="6">RNase VapC</shortName>
        <ecNumber evidence="6">3.1.-.-</ecNumber>
    </recommendedName>
    <alternativeName>
        <fullName evidence="6">Toxin VapC</fullName>
    </alternativeName>
</protein>
<evidence type="ECO:0000256" key="2">
    <source>
        <dbReference type="ARBA" id="ARBA00022722"/>
    </source>
</evidence>
<keyword evidence="2 6" id="KW-0540">Nuclease</keyword>
<evidence type="ECO:0000313" key="8">
    <source>
        <dbReference type="EMBL" id="MBK7274270.1"/>
    </source>
</evidence>
<dbReference type="InterPro" id="IPR044153">
    <property type="entry name" value="PIN_Pae0151-like"/>
</dbReference>
<feature type="binding site" evidence="6">
    <location>
        <position position="5"/>
    </location>
    <ligand>
        <name>Mg(2+)</name>
        <dbReference type="ChEBI" id="CHEBI:18420"/>
    </ligand>
</feature>
<dbReference type="Gene3D" id="3.40.50.1010">
    <property type="entry name" value="5'-nuclease"/>
    <property type="match status" value="1"/>
</dbReference>
<comment type="caution">
    <text evidence="8">The sequence shown here is derived from an EMBL/GenBank/DDBJ whole genome shotgun (WGS) entry which is preliminary data.</text>
</comment>
<keyword evidence="4 6" id="KW-0378">Hydrolase</keyword>
<evidence type="ECO:0000313" key="10">
    <source>
        <dbReference type="Proteomes" id="UP000726105"/>
    </source>
</evidence>
<dbReference type="CDD" id="cd09873">
    <property type="entry name" value="PIN_Pae0151-like"/>
    <property type="match status" value="1"/>
</dbReference>
<keyword evidence="1 6" id="KW-1277">Toxin-antitoxin system</keyword>
<dbReference type="Proteomes" id="UP000726105">
    <property type="component" value="Unassembled WGS sequence"/>
</dbReference>
<keyword evidence="3 6" id="KW-0479">Metal-binding</keyword>
<dbReference type="GO" id="GO:0016787">
    <property type="term" value="F:hydrolase activity"/>
    <property type="evidence" value="ECO:0007669"/>
    <property type="project" value="UniProtKB-KW"/>
</dbReference>
<comment type="cofactor">
    <cofactor evidence="6">
        <name>Mg(2+)</name>
        <dbReference type="ChEBI" id="CHEBI:18420"/>
    </cofactor>
</comment>
<dbReference type="GO" id="GO:0004540">
    <property type="term" value="F:RNA nuclease activity"/>
    <property type="evidence" value="ECO:0007669"/>
    <property type="project" value="InterPro"/>
</dbReference>
<evidence type="ECO:0000259" key="7">
    <source>
        <dbReference type="Pfam" id="PF01850"/>
    </source>
</evidence>
<feature type="binding site" evidence="6">
    <location>
        <position position="99"/>
    </location>
    <ligand>
        <name>Mg(2+)</name>
        <dbReference type="ChEBI" id="CHEBI:18420"/>
    </ligand>
</feature>
<name>A0A935M4K4_9MICO</name>
<evidence type="ECO:0000256" key="1">
    <source>
        <dbReference type="ARBA" id="ARBA00022649"/>
    </source>
</evidence>
<dbReference type="InterPro" id="IPR051619">
    <property type="entry name" value="TypeII_TA_RNase_PINc/VapC"/>
</dbReference>
<evidence type="ECO:0000256" key="5">
    <source>
        <dbReference type="ARBA" id="ARBA00022842"/>
    </source>
</evidence>
<dbReference type="EC" id="3.1.-.-" evidence="6"/>
<comment type="similarity">
    <text evidence="6">Belongs to the PINc/VapC protein family.</text>
</comment>
<keyword evidence="6" id="KW-0800">Toxin</keyword>
<dbReference type="AlphaFoldDB" id="A0A935M4K4"/>
<evidence type="ECO:0000256" key="3">
    <source>
        <dbReference type="ARBA" id="ARBA00022723"/>
    </source>
</evidence>
<evidence type="ECO:0000256" key="4">
    <source>
        <dbReference type="ARBA" id="ARBA00022801"/>
    </source>
</evidence>
<dbReference type="PANTHER" id="PTHR35901:SF1">
    <property type="entry name" value="EXONUCLEASE VAPC9"/>
    <property type="match status" value="1"/>
</dbReference>
<dbReference type="HAMAP" id="MF_00265">
    <property type="entry name" value="VapC_Nob1"/>
    <property type="match status" value="1"/>
</dbReference>